<evidence type="ECO:0000256" key="3">
    <source>
        <dbReference type="ARBA" id="ARBA00022679"/>
    </source>
</evidence>
<dbReference type="Gene3D" id="3.30.870.10">
    <property type="entry name" value="Endonuclease Chain A"/>
    <property type="match status" value="2"/>
</dbReference>
<feature type="domain" description="PLD phosphodiesterase" evidence="10">
    <location>
        <begin position="409"/>
        <end position="436"/>
    </location>
</feature>
<protein>
    <recommendedName>
        <fullName evidence="8">Cardiolipin synthase</fullName>
        <ecNumber evidence="8">2.7.8.-</ecNumber>
    </recommendedName>
</protein>
<gene>
    <name evidence="11" type="primary">clsA_1</name>
    <name evidence="11" type="ORF">CIB50_0000431</name>
</gene>
<proteinExistence type="predicted"/>
<dbReference type="GO" id="GO:0005886">
    <property type="term" value="C:plasma membrane"/>
    <property type="evidence" value="ECO:0007669"/>
    <property type="project" value="UniProtKB-SubCell"/>
</dbReference>
<dbReference type="InterPro" id="IPR001736">
    <property type="entry name" value="PLipase_D/transphosphatidylase"/>
</dbReference>
<dbReference type="RefSeq" id="WP_055085278.1">
    <property type="nucleotide sequence ID" value="NZ_CP059343.1"/>
</dbReference>
<feature type="domain" description="PLD phosphodiesterase" evidence="10">
    <location>
        <begin position="229"/>
        <end position="256"/>
    </location>
</feature>
<keyword evidence="3 11" id="KW-0808">Transferase</keyword>
<evidence type="ECO:0000259" key="10">
    <source>
        <dbReference type="PROSITE" id="PS50035"/>
    </source>
</evidence>
<feature type="transmembrane region" description="Helical" evidence="9">
    <location>
        <begin position="46"/>
        <end position="68"/>
    </location>
</feature>
<dbReference type="SUPFAM" id="SSF56024">
    <property type="entry name" value="Phospholipase D/nuclease"/>
    <property type="match status" value="2"/>
</dbReference>
<sequence length="496" mass="56294">MNPWIPFNLLPANTLPGWILLTLAVLDLVVKLVALGWIPHQRRPSVALAWLLALFLLPYAGLVLFLVLGSSRLPRRRMEKQARMNHVIEENTPEGFDLGPEFEQYPEWVRTTTALNHNLGALPVVGGNDVEIITDNHLSMARMAEEVDRAVDYVHFEFYIVAVDQVSRDLLNALIRAHERGVRVRILIDHMGSVGYPGYAELVREFDASGVPWRRMLPVRPWRGEWQRPDLRNHRKILVVDGRVAYTGSQNIIHRSYNKKKNIRKGLEWKDLMIRVTGAVVTELNALFVSDWYSETDDLLLDESAAVLEDASGPVYAQVVPSGPGFETENNLRLFNHLIYNANQRVVISSPYFVPDESLLHALTTEAQAGVRIQLFVGETSDQFLAQHAQNSYYSELARAGVEIYRYSSPTVLHAKFVLVDDIVSVIGSSNMDERSFALDLEVSVMIVDRGFRERMEEVVEQFAAHSTRLDLAAWERRSLGRKFVENVCRLTSGLL</sequence>
<dbReference type="AlphaFoldDB" id="A0A7D7PZL8"/>
<evidence type="ECO:0000256" key="9">
    <source>
        <dbReference type="SAM" id="Phobius"/>
    </source>
</evidence>
<evidence type="ECO:0000313" key="11">
    <source>
        <dbReference type="EMBL" id="QMS55739.1"/>
    </source>
</evidence>
<keyword evidence="12" id="KW-1185">Reference proteome</keyword>
<evidence type="ECO:0000256" key="1">
    <source>
        <dbReference type="ARBA" id="ARBA00004236"/>
    </source>
</evidence>
<evidence type="ECO:0000256" key="2">
    <source>
        <dbReference type="ARBA" id="ARBA00022475"/>
    </source>
</evidence>
<reference evidence="12" key="1">
    <citation type="submission" date="2017-08" db="EMBL/GenBank/DDBJ databases">
        <title>Draft Genome Sequence of Kocuria varians 80.</title>
        <authorList>
            <person name="Minaev M."/>
            <person name="Kurbakov K.A."/>
            <person name="Solodovnikova G.I."/>
            <person name="Kuznetsova O.A."/>
            <person name="Lisitsyn A.B."/>
        </authorList>
    </citation>
    <scope>NUCLEOTIDE SEQUENCE [LARGE SCALE GENOMIC DNA]</scope>
    <source>
        <strain evidence="12">80</strain>
    </source>
</reference>
<organism evidence="11 12">
    <name type="scientific">Kocuria varians</name>
    <name type="common">Micrococcus varians</name>
    <dbReference type="NCBI Taxonomy" id="1272"/>
    <lineage>
        <taxon>Bacteria</taxon>
        <taxon>Bacillati</taxon>
        <taxon>Actinomycetota</taxon>
        <taxon>Actinomycetes</taxon>
        <taxon>Micrococcales</taxon>
        <taxon>Micrococcaceae</taxon>
        <taxon>Kocuria</taxon>
    </lineage>
</organism>
<dbReference type="NCBIfam" id="TIGR04265">
    <property type="entry name" value="bac_cardiolipin"/>
    <property type="match status" value="1"/>
</dbReference>
<evidence type="ECO:0000256" key="7">
    <source>
        <dbReference type="ARBA" id="ARBA00023136"/>
    </source>
</evidence>
<dbReference type="PROSITE" id="PS50035">
    <property type="entry name" value="PLD"/>
    <property type="match status" value="2"/>
</dbReference>
<dbReference type="GO" id="GO:0008808">
    <property type="term" value="F:cardiolipin synthase activity"/>
    <property type="evidence" value="ECO:0007669"/>
    <property type="project" value="UniProtKB-UniRule"/>
</dbReference>
<name>A0A7D7PZL8_KOCVA</name>
<accession>A0A7D7PZL8</accession>
<dbReference type="InterPro" id="IPR025202">
    <property type="entry name" value="PLD-like_dom"/>
</dbReference>
<evidence type="ECO:0000256" key="8">
    <source>
        <dbReference type="NCBIfam" id="TIGR04265"/>
    </source>
</evidence>
<keyword evidence="4 9" id="KW-0812">Transmembrane</keyword>
<keyword evidence="7 9" id="KW-0472">Membrane</keyword>
<dbReference type="Proteomes" id="UP000216825">
    <property type="component" value="Chromosome"/>
</dbReference>
<dbReference type="GO" id="GO:0032049">
    <property type="term" value="P:cardiolipin biosynthetic process"/>
    <property type="evidence" value="ECO:0007669"/>
    <property type="project" value="UniProtKB-UniRule"/>
</dbReference>
<dbReference type="PANTHER" id="PTHR21248">
    <property type="entry name" value="CARDIOLIPIN SYNTHASE"/>
    <property type="match status" value="1"/>
</dbReference>
<keyword evidence="6 9" id="KW-1133">Transmembrane helix</keyword>
<keyword evidence="2" id="KW-1003">Cell membrane</keyword>
<dbReference type="EMBL" id="CP059343">
    <property type="protein sequence ID" value="QMS55739.1"/>
    <property type="molecule type" value="Genomic_DNA"/>
</dbReference>
<dbReference type="InterPro" id="IPR022924">
    <property type="entry name" value="Cardiolipin_synthase"/>
</dbReference>
<dbReference type="Pfam" id="PF13091">
    <property type="entry name" value="PLDc_2"/>
    <property type="match status" value="2"/>
</dbReference>
<dbReference type="EC" id="2.7.8.-" evidence="8"/>
<comment type="subcellular location">
    <subcellularLocation>
        <location evidence="1">Cell membrane</location>
    </subcellularLocation>
</comment>
<dbReference type="KEGG" id="kvr:CIB50_0000431"/>
<evidence type="ECO:0000256" key="5">
    <source>
        <dbReference type="ARBA" id="ARBA00022737"/>
    </source>
</evidence>
<evidence type="ECO:0000256" key="6">
    <source>
        <dbReference type="ARBA" id="ARBA00022989"/>
    </source>
</evidence>
<reference evidence="11 12" key="2">
    <citation type="submission" date="2020-07" db="EMBL/GenBank/DDBJ databases">
        <title>Genome of starter culture bacteria Kocuria salsicia reveals its technological properties and safety for usage in meat industry.</title>
        <authorList>
            <person name="Michael M."/>
            <person name="Konstantin K."/>
            <person name="Evgenii K."/>
            <person name="Galina S."/>
            <person name="Oksana K."/>
            <person name="Andrei L."/>
        </authorList>
    </citation>
    <scope>NUCLEOTIDE SEQUENCE [LARGE SCALE GENOMIC DNA]</scope>
    <source>
        <strain evidence="11 12">80</strain>
    </source>
</reference>
<evidence type="ECO:0000256" key="4">
    <source>
        <dbReference type="ARBA" id="ARBA00022692"/>
    </source>
</evidence>
<feature type="transmembrane region" description="Helical" evidence="9">
    <location>
        <begin position="15"/>
        <end position="34"/>
    </location>
</feature>
<evidence type="ECO:0000313" key="12">
    <source>
        <dbReference type="Proteomes" id="UP000216825"/>
    </source>
</evidence>
<dbReference type="SMART" id="SM00155">
    <property type="entry name" value="PLDc"/>
    <property type="match status" value="2"/>
</dbReference>
<dbReference type="PANTHER" id="PTHR21248:SF22">
    <property type="entry name" value="PHOSPHOLIPASE D"/>
    <property type="match status" value="1"/>
</dbReference>
<keyword evidence="5" id="KW-0677">Repeat</keyword>